<evidence type="ECO:0000256" key="1">
    <source>
        <dbReference type="ARBA" id="ARBA00005725"/>
    </source>
</evidence>
<evidence type="ECO:0000313" key="6">
    <source>
        <dbReference type="Proteomes" id="UP000616885"/>
    </source>
</evidence>
<keyword evidence="3" id="KW-0560">Oxidoreductase</keyword>
<dbReference type="AlphaFoldDB" id="A0A8H7N5Q5"/>
<gene>
    <name evidence="5" type="ORF">IM811_016448</name>
</gene>
<reference evidence="5" key="1">
    <citation type="submission" date="2020-10" db="EMBL/GenBank/DDBJ databases">
        <title>High-Quality Genome Resource of Clonostachys rosea strain S41 by Oxford Nanopore Long-Read Sequencing.</title>
        <authorList>
            <person name="Wang H."/>
        </authorList>
    </citation>
    <scope>NUCLEOTIDE SEQUENCE</scope>
    <source>
        <strain evidence="5">S41</strain>
    </source>
</reference>
<keyword evidence="2" id="KW-0521">NADP</keyword>
<dbReference type="PANTHER" id="PTHR47706">
    <property type="entry name" value="NMRA-LIKE FAMILY PROTEIN"/>
    <property type="match status" value="1"/>
</dbReference>
<comment type="similarity">
    <text evidence="1">Belongs to the NmrA-type oxidoreductase family. Isoflavone reductase subfamily.</text>
</comment>
<evidence type="ECO:0000256" key="3">
    <source>
        <dbReference type="ARBA" id="ARBA00023002"/>
    </source>
</evidence>
<dbReference type="InterPro" id="IPR008030">
    <property type="entry name" value="NmrA-like"/>
</dbReference>
<dbReference type="GO" id="GO:0016491">
    <property type="term" value="F:oxidoreductase activity"/>
    <property type="evidence" value="ECO:0007669"/>
    <property type="project" value="UniProtKB-KW"/>
</dbReference>
<name>A0A8H7N5Q5_BIOOC</name>
<evidence type="ECO:0000256" key="2">
    <source>
        <dbReference type="ARBA" id="ARBA00022857"/>
    </source>
</evidence>
<dbReference type="SUPFAM" id="SSF51735">
    <property type="entry name" value="NAD(P)-binding Rossmann-fold domains"/>
    <property type="match status" value="1"/>
</dbReference>
<dbReference type="Pfam" id="PF05368">
    <property type="entry name" value="NmrA"/>
    <property type="match status" value="1"/>
</dbReference>
<sequence length="319" mass="34767">MAIIAVAGGTGQMGRAVVDALIASGKHKTIILSRKENPALEKELGVPIIAVDYNNVPAVTKALEDNNVDTVISTIFMMPSFTGDLPKEVEIIRAANASKTTTKRMISSDFSFDLKPEHVAAGFPATPFKKAAEAELVASKNLESTRIMMGHFMDYWGVPGFKSHFAPMATFIDIENNYAAIPGSGNGRVTMAHSTDVAKFIVASLDLQKWDPIHYIIGDTVTSNDLLALAEKAKGRKFTVVHDSVDDLKSGVITALPGQIAAYDFMPKQVFDMVMPILGLWFDEGAFDLENVPTTLNDKFPEIETIKAKDMIEQAWKKS</sequence>
<accession>A0A8H7N5Q5</accession>
<organism evidence="5 6">
    <name type="scientific">Bionectria ochroleuca</name>
    <name type="common">Gliocladium roseum</name>
    <dbReference type="NCBI Taxonomy" id="29856"/>
    <lineage>
        <taxon>Eukaryota</taxon>
        <taxon>Fungi</taxon>
        <taxon>Dikarya</taxon>
        <taxon>Ascomycota</taxon>
        <taxon>Pezizomycotina</taxon>
        <taxon>Sordariomycetes</taxon>
        <taxon>Hypocreomycetidae</taxon>
        <taxon>Hypocreales</taxon>
        <taxon>Bionectriaceae</taxon>
        <taxon>Clonostachys</taxon>
    </lineage>
</organism>
<dbReference type="Gene3D" id="3.40.50.720">
    <property type="entry name" value="NAD(P)-binding Rossmann-like Domain"/>
    <property type="match status" value="1"/>
</dbReference>
<comment type="caution">
    <text evidence="5">The sequence shown here is derived from an EMBL/GenBank/DDBJ whole genome shotgun (WGS) entry which is preliminary data.</text>
</comment>
<proteinExistence type="inferred from homology"/>
<dbReference type="PANTHER" id="PTHR47706:SF4">
    <property type="entry name" value="NMRA-LIKE DOMAIN-CONTAINING PROTEIN"/>
    <property type="match status" value="1"/>
</dbReference>
<dbReference type="InterPro" id="IPR051609">
    <property type="entry name" value="NmrA/Isoflavone_reductase-like"/>
</dbReference>
<evidence type="ECO:0000259" key="4">
    <source>
        <dbReference type="Pfam" id="PF05368"/>
    </source>
</evidence>
<dbReference type="InterPro" id="IPR036291">
    <property type="entry name" value="NAD(P)-bd_dom_sf"/>
</dbReference>
<feature type="domain" description="NmrA-like" evidence="4">
    <location>
        <begin position="4"/>
        <end position="256"/>
    </location>
</feature>
<protein>
    <recommendedName>
        <fullName evidence="4">NmrA-like domain-containing protein</fullName>
    </recommendedName>
</protein>
<evidence type="ECO:0000313" key="5">
    <source>
        <dbReference type="EMBL" id="KAF9748653.1"/>
    </source>
</evidence>
<dbReference type="Proteomes" id="UP000616885">
    <property type="component" value="Unassembled WGS sequence"/>
</dbReference>
<dbReference type="Gene3D" id="3.90.25.10">
    <property type="entry name" value="UDP-galactose 4-epimerase, domain 1"/>
    <property type="match status" value="1"/>
</dbReference>
<dbReference type="EMBL" id="JADCTT010000008">
    <property type="protein sequence ID" value="KAF9748653.1"/>
    <property type="molecule type" value="Genomic_DNA"/>
</dbReference>